<dbReference type="GO" id="GO:0046982">
    <property type="term" value="F:protein heterodimerization activity"/>
    <property type="evidence" value="ECO:0007669"/>
    <property type="project" value="InterPro"/>
</dbReference>
<dbReference type="InterPro" id="IPR000164">
    <property type="entry name" value="Histone_H3/CENP-A"/>
</dbReference>
<gene>
    <name evidence="4" type="ORF">MELIAE_LOCUS6890</name>
</gene>
<feature type="region of interest" description="Disordered" evidence="2">
    <location>
        <begin position="1"/>
        <end position="38"/>
    </location>
</feature>
<reference evidence="4" key="1">
    <citation type="submission" date="2021-12" db="EMBL/GenBank/DDBJ databases">
        <authorList>
            <person name="King R."/>
        </authorList>
    </citation>
    <scope>NUCLEOTIDE SEQUENCE</scope>
</reference>
<comment type="similarity">
    <text evidence="1">Belongs to the histone H3 family.</text>
</comment>
<evidence type="ECO:0000256" key="1">
    <source>
        <dbReference type="ARBA" id="ARBA00010343"/>
    </source>
</evidence>
<feature type="domain" description="Core Histone H2A/H2B/H3" evidence="3">
    <location>
        <begin position="60"/>
        <end position="144"/>
    </location>
</feature>
<evidence type="ECO:0000259" key="3">
    <source>
        <dbReference type="Pfam" id="PF00125"/>
    </source>
</evidence>
<feature type="compositionally biased region" description="Basic residues" evidence="2">
    <location>
        <begin position="26"/>
        <end position="38"/>
    </location>
</feature>
<dbReference type="OrthoDB" id="420022at2759"/>
<dbReference type="SMART" id="SM00428">
    <property type="entry name" value="H3"/>
    <property type="match status" value="1"/>
</dbReference>
<dbReference type="Proteomes" id="UP001154078">
    <property type="component" value="Chromosome 4"/>
</dbReference>
<feature type="compositionally biased region" description="Low complexity" evidence="2">
    <location>
        <begin position="9"/>
        <end position="21"/>
    </location>
</feature>
<protein>
    <recommendedName>
        <fullName evidence="3">Core Histone H2A/H2B/H3 domain-containing protein</fullName>
    </recommendedName>
</protein>
<dbReference type="PROSITE" id="PS00959">
    <property type="entry name" value="HISTONE_H3_2"/>
    <property type="match status" value="1"/>
</dbReference>
<sequence>MVKTKKSVDAAARPSSSSDDSNQNTSKRKSKTPVKKRKTQRVVFEVYPGRQHAVSKKVWNEIKHLQMTTFNCIPKAPFARLVREIMQNTVEGRQDFRIQMEALAALHDATEYYITTLFEHSNLCARHAKRVTLAPKDMQLVLQLKGPTDPGFP</sequence>
<dbReference type="EMBL" id="OV121135">
    <property type="protein sequence ID" value="CAH0555544.1"/>
    <property type="molecule type" value="Genomic_DNA"/>
</dbReference>
<dbReference type="GO" id="GO:0003677">
    <property type="term" value="F:DNA binding"/>
    <property type="evidence" value="ECO:0007669"/>
    <property type="project" value="InterPro"/>
</dbReference>
<evidence type="ECO:0000313" key="5">
    <source>
        <dbReference type="Proteomes" id="UP001154078"/>
    </source>
</evidence>
<organism evidence="4 5">
    <name type="scientific">Brassicogethes aeneus</name>
    <name type="common">Rape pollen beetle</name>
    <name type="synonym">Meligethes aeneus</name>
    <dbReference type="NCBI Taxonomy" id="1431903"/>
    <lineage>
        <taxon>Eukaryota</taxon>
        <taxon>Metazoa</taxon>
        <taxon>Ecdysozoa</taxon>
        <taxon>Arthropoda</taxon>
        <taxon>Hexapoda</taxon>
        <taxon>Insecta</taxon>
        <taxon>Pterygota</taxon>
        <taxon>Neoptera</taxon>
        <taxon>Endopterygota</taxon>
        <taxon>Coleoptera</taxon>
        <taxon>Polyphaga</taxon>
        <taxon>Cucujiformia</taxon>
        <taxon>Nitidulidae</taxon>
        <taxon>Meligethinae</taxon>
        <taxon>Brassicogethes</taxon>
    </lineage>
</organism>
<evidence type="ECO:0000313" key="4">
    <source>
        <dbReference type="EMBL" id="CAH0555544.1"/>
    </source>
</evidence>
<dbReference type="GO" id="GO:0030527">
    <property type="term" value="F:structural constituent of chromatin"/>
    <property type="evidence" value="ECO:0007669"/>
    <property type="project" value="InterPro"/>
</dbReference>
<dbReference type="CDD" id="cd22911">
    <property type="entry name" value="HFD_H3"/>
    <property type="match status" value="1"/>
</dbReference>
<proteinExistence type="inferred from homology"/>
<dbReference type="AlphaFoldDB" id="A0A9P0FJ07"/>
<dbReference type="GO" id="GO:0000786">
    <property type="term" value="C:nucleosome"/>
    <property type="evidence" value="ECO:0007669"/>
    <property type="project" value="InterPro"/>
</dbReference>
<dbReference type="Gene3D" id="1.10.20.10">
    <property type="entry name" value="Histone, subunit A"/>
    <property type="match status" value="1"/>
</dbReference>
<dbReference type="InterPro" id="IPR007125">
    <property type="entry name" value="H2A/H2B/H3"/>
</dbReference>
<dbReference type="PANTHER" id="PTHR11426">
    <property type="entry name" value="HISTONE H3"/>
    <property type="match status" value="1"/>
</dbReference>
<dbReference type="SUPFAM" id="SSF47113">
    <property type="entry name" value="Histone-fold"/>
    <property type="match status" value="1"/>
</dbReference>
<keyword evidence="5" id="KW-1185">Reference proteome</keyword>
<name>A0A9P0FJ07_BRAAE</name>
<dbReference type="Pfam" id="PF00125">
    <property type="entry name" value="Histone"/>
    <property type="match status" value="1"/>
</dbReference>
<dbReference type="InterPro" id="IPR009072">
    <property type="entry name" value="Histone-fold"/>
</dbReference>
<accession>A0A9P0FJ07</accession>
<evidence type="ECO:0000256" key="2">
    <source>
        <dbReference type="SAM" id="MobiDB-lite"/>
    </source>
</evidence>